<dbReference type="Pfam" id="PF13401">
    <property type="entry name" value="AAA_22"/>
    <property type="match status" value="1"/>
</dbReference>
<sequence length="781" mass="84840">MTAPAPTGNLPVAVTTFVGRRREITEVRRLMSVSRLVTLTGVGGVGKTRLALEAAAQSRRSFPDGVWLVDLAALEDGSQVAQTVANTVGVLDQSTRPPAEKVAELLLRRQALIILDNCEHLLDDCAAFADGLLRAAPGVRVLATSRRPLEITGEHLFTVPPLSMPDPEHAVDAEALGQYDAVSLLAERAAAVHPGFAVTERNHTAVARLCARLDGIPLAIELAVTRLRVLSVKELVDRLEDRFALLTSGSRVALPRQQTLRALIDWSYALCMEQERLLWTRLSVFSGGFDLPAAEGICSGDGLEPASIVDLVDQLVAQSIVIGEHRDAGVRFRLLETIRQYGRERLAESGQEAALRRRHRDFYLARAQRVADGWCGPGQEAALAQLRADHGDLRAALELCMSDPDGPQAALLMTAALRQHWYADGFLPEGRRWVDRALDLPGQPVAERTTALWVAAWVSLLQGDHDIANSRLEECEALAKEVDDRTARAVATSLRGTAALFEGDLPEAIARFEKSVVSLRESGNTHGSLMSMFQLAISLAHAGELERAAATCDQALAISQECGERWVRSYILWVLGFDTWQRGDPAAATEQTREALSIQRGFNDHVGAALMIELLAWLAAAQAEFTRAAHLLGAADSIWRKVGTTIDAFGPHLGAHHARCEQATRRALRDSQYRAAVAGTENLTVAQAIAHALNEEPKAAASSDGEPGMVLTPREREVADLVAQGRSNRAIAESLVLSPRTVDGHVERILAKLGFTARTQIAAWVTEQRARSEHADRYPQG</sequence>
<comment type="caution">
    <text evidence="2">The sequence shown here is derived from an EMBL/GenBank/DDBJ whole genome shotgun (WGS) entry which is preliminary data.</text>
</comment>
<dbReference type="RefSeq" id="WP_151561142.1">
    <property type="nucleotide sequence ID" value="NZ_WBMT01000007.1"/>
</dbReference>
<evidence type="ECO:0000313" key="3">
    <source>
        <dbReference type="Proteomes" id="UP000468735"/>
    </source>
</evidence>
<dbReference type="SMART" id="SM00421">
    <property type="entry name" value="HTH_LUXR"/>
    <property type="match status" value="1"/>
</dbReference>
<dbReference type="EMBL" id="WBMT01000007">
    <property type="protein sequence ID" value="KAB2348414.1"/>
    <property type="molecule type" value="Genomic_DNA"/>
</dbReference>
<dbReference type="InterPro" id="IPR058852">
    <property type="entry name" value="HTH_77"/>
</dbReference>
<dbReference type="SUPFAM" id="SSF46894">
    <property type="entry name" value="C-terminal effector domain of the bipartite response regulators"/>
    <property type="match status" value="1"/>
</dbReference>
<dbReference type="PROSITE" id="PS50043">
    <property type="entry name" value="HTH_LUXR_2"/>
    <property type="match status" value="1"/>
</dbReference>
<dbReference type="Proteomes" id="UP000468735">
    <property type="component" value="Unassembled WGS sequence"/>
</dbReference>
<gene>
    <name evidence="2" type="ORF">F8566_16640</name>
</gene>
<dbReference type="Pfam" id="PF25872">
    <property type="entry name" value="HTH_77"/>
    <property type="match status" value="1"/>
</dbReference>
<organism evidence="2 3">
    <name type="scientific">Actinomadura rudentiformis</name>
    <dbReference type="NCBI Taxonomy" id="359158"/>
    <lineage>
        <taxon>Bacteria</taxon>
        <taxon>Bacillati</taxon>
        <taxon>Actinomycetota</taxon>
        <taxon>Actinomycetes</taxon>
        <taxon>Streptosporangiales</taxon>
        <taxon>Thermomonosporaceae</taxon>
        <taxon>Actinomadura</taxon>
    </lineage>
</organism>
<dbReference type="InterPro" id="IPR016032">
    <property type="entry name" value="Sig_transdc_resp-reg_C-effctor"/>
</dbReference>
<keyword evidence="3" id="KW-1185">Reference proteome</keyword>
<dbReference type="SUPFAM" id="SSF48452">
    <property type="entry name" value="TPR-like"/>
    <property type="match status" value="1"/>
</dbReference>
<dbReference type="Gene3D" id="3.40.50.300">
    <property type="entry name" value="P-loop containing nucleotide triphosphate hydrolases"/>
    <property type="match status" value="1"/>
</dbReference>
<dbReference type="GO" id="GO:0016887">
    <property type="term" value="F:ATP hydrolysis activity"/>
    <property type="evidence" value="ECO:0007669"/>
    <property type="project" value="InterPro"/>
</dbReference>
<reference evidence="2 3" key="1">
    <citation type="submission" date="2019-09" db="EMBL/GenBank/DDBJ databases">
        <title>Actinomadura physcomitrii sp. nov., a novel actinomycete isolated from moss [Physcomitrium sphaericum (Ludw) Fuernr].</title>
        <authorList>
            <person name="Zhuang X."/>
            <person name="Liu C."/>
        </authorList>
    </citation>
    <scope>NUCLEOTIDE SEQUENCE [LARGE SCALE GENOMIC DNA]</scope>
    <source>
        <strain evidence="2 3">HMC1</strain>
    </source>
</reference>
<dbReference type="InterPro" id="IPR011990">
    <property type="entry name" value="TPR-like_helical_dom_sf"/>
</dbReference>
<dbReference type="CDD" id="cd06170">
    <property type="entry name" value="LuxR_C_like"/>
    <property type="match status" value="1"/>
</dbReference>
<dbReference type="InterPro" id="IPR049945">
    <property type="entry name" value="AAA_22"/>
</dbReference>
<dbReference type="InterPro" id="IPR000792">
    <property type="entry name" value="Tscrpt_reg_LuxR_C"/>
</dbReference>
<evidence type="ECO:0000259" key="1">
    <source>
        <dbReference type="PROSITE" id="PS50043"/>
    </source>
</evidence>
<dbReference type="SUPFAM" id="SSF52540">
    <property type="entry name" value="P-loop containing nucleoside triphosphate hydrolases"/>
    <property type="match status" value="1"/>
</dbReference>
<dbReference type="GO" id="GO:0003677">
    <property type="term" value="F:DNA binding"/>
    <property type="evidence" value="ECO:0007669"/>
    <property type="project" value="InterPro"/>
</dbReference>
<dbReference type="GO" id="GO:0006355">
    <property type="term" value="P:regulation of DNA-templated transcription"/>
    <property type="evidence" value="ECO:0007669"/>
    <property type="project" value="InterPro"/>
</dbReference>
<dbReference type="Gene3D" id="1.10.10.10">
    <property type="entry name" value="Winged helix-like DNA-binding domain superfamily/Winged helix DNA-binding domain"/>
    <property type="match status" value="1"/>
</dbReference>
<dbReference type="PANTHER" id="PTHR47691">
    <property type="entry name" value="REGULATOR-RELATED"/>
    <property type="match status" value="1"/>
</dbReference>
<name>A0A6H9YN85_9ACTN</name>
<dbReference type="InterPro" id="IPR036388">
    <property type="entry name" value="WH-like_DNA-bd_sf"/>
</dbReference>
<feature type="domain" description="HTH luxR-type" evidence="1">
    <location>
        <begin position="704"/>
        <end position="769"/>
    </location>
</feature>
<dbReference type="PROSITE" id="PS00622">
    <property type="entry name" value="HTH_LUXR_1"/>
    <property type="match status" value="1"/>
</dbReference>
<protein>
    <submittedName>
        <fullName evidence="2">LuxR family transcriptional regulator</fullName>
    </submittedName>
</protein>
<dbReference type="InterPro" id="IPR027417">
    <property type="entry name" value="P-loop_NTPase"/>
</dbReference>
<proteinExistence type="predicted"/>
<dbReference type="AlphaFoldDB" id="A0A6H9YN85"/>
<dbReference type="Pfam" id="PF00196">
    <property type="entry name" value="GerE"/>
    <property type="match status" value="1"/>
</dbReference>
<dbReference type="OrthoDB" id="3194665at2"/>
<dbReference type="PANTHER" id="PTHR47691:SF3">
    <property type="entry name" value="HTH-TYPE TRANSCRIPTIONAL REGULATOR RV0890C-RELATED"/>
    <property type="match status" value="1"/>
</dbReference>
<dbReference type="PRINTS" id="PR00038">
    <property type="entry name" value="HTHLUXR"/>
</dbReference>
<dbReference type="Gene3D" id="1.25.40.10">
    <property type="entry name" value="Tetratricopeptide repeat domain"/>
    <property type="match status" value="1"/>
</dbReference>
<dbReference type="PRINTS" id="PR00364">
    <property type="entry name" value="DISEASERSIST"/>
</dbReference>
<accession>A0A6H9YN85</accession>
<evidence type="ECO:0000313" key="2">
    <source>
        <dbReference type="EMBL" id="KAB2348414.1"/>
    </source>
</evidence>